<comment type="caution">
    <text evidence="2">The sequence shown here is derived from an EMBL/GenBank/DDBJ whole genome shotgun (WGS) entry which is preliminary data.</text>
</comment>
<evidence type="ECO:0000256" key="1">
    <source>
        <dbReference type="SAM" id="Phobius"/>
    </source>
</evidence>
<dbReference type="RefSeq" id="WP_069446468.1">
    <property type="nucleotide sequence ID" value="NZ_MDCJ01000002.1"/>
</dbReference>
<gene>
    <name evidence="2" type="ORF">VSF3289_01360</name>
</gene>
<dbReference type="PATRIC" id="fig|45658.8.peg.1352"/>
<proteinExistence type="predicted"/>
<organism evidence="2 3">
    <name type="scientific">Vibrio scophthalmi</name>
    <dbReference type="NCBI Taxonomy" id="45658"/>
    <lineage>
        <taxon>Bacteria</taxon>
        <taxon>Pseudomonadati</taxon>
        <taxon>Pseudomonadota</taxon>
        <taxon>Gammaproteobacteria</taxon>
        <taxon>Vibrionales</taxon>
        <taxon>Vibrionaceae</taxon>
        <taxon>Vibrio</taxon>
    </lineage>
</organism>
<feature type="transmembrane region" description="Helical" evidence="1">
    <location>
        <begin position="158"/>
        <end position="179"/>
    </location>
</feature>
<accession>A0A1E3WMX6</accession>
<sequence>MEVKLSEVQQTLKHGGCFTDGEIQRIGLSPMPISCGRKPMVVSGFFTKTPDGLVEIRTLNADVHILQLMFFWMLATSAIVVPMWFQFGHALFMYPLLVPMTVFLAGLFYCFFKENHESIGSSPPIRFHPQKKQVLLSWVEHNFKKPERPDTMASDFSVFMFCLALLLIMSGSTMLISALTRTNVATLENHLFWIVPMILGAYPLYYTVKPWFFYFKASKNYVSSVEVFPVDWEDLNIEFQSFTGVNYTGMVSLNNLTFTAPIPNDPNGDSALVSLPVYSQEEALCLYELLCDYMENGAPGIEHTAANKISNYRGDYNRAGYKRLILKRMRKTPLFYPIWRVWNWMSLRYFAHWYLEYQIEVNQQKVLNREDVKAWSALIPEEQWQQLSQPLTEANQKVRKLYTYGIKWEDDKVQKILREYQS</sequence>
<feature type="transmembrane region" description="Helical" evidence="1">
    <location>
        <begin position="191"/>
        <end position="208"/>
    </location>
</feature>
<keyword evidence="1" id="KW-1133">Transmembrane helix</keyword>
<keyword evidence="1" id="KW-0472">Membrane</keyword>
<feature type="transmembrane region" description="Helical" evidence="1">
    <location>
        <begin position="91"/>
        <end position="112"/>
    </location>
</feature>
<name>A0A1E3WMX6_9VIBR</name>
<evidence type="ECO:0000313" key="2">
    <source>
        <dbReference type="EMBL" id="ODS11095.1"/>
    </source>
</evidence>
<dbReference type="Proteomes" id="UP000095131">
    <property type="component" value="Unassembled WGS sequence"/>
</dbReference>
<reference evidence="2 3" key="1">
    <citation type="submission" date="2016-08" db="EMBL/GenBank/DDBJ databases">
        <title>Genome sequencing of Vibrio scophthalmi strain FP3289, an isolated from Paralichthys olivaceus.</title>
        <authorList>
            <person name="Han H.-J."/>
        </authorList>
    </citation>
    <scope>NUCLEOTIDE SEQUENCE [LARGE SCALE GENOMIC DNA]</scope>
    <source>
        <strain evidence="2 3">FP3289</strain>
    </source>
</reference>
<evidence type="ECO:0000313" key="3">
    <source>
        <dbReference type="Proteomes" id="UP000095131"/>
    </source>
</evidence>
<feature type="transmembrane region" description="Helical" evidence="1">
    <location>
        <begin position="65"/>
        <end position="85"/>
    </location>
</feature>
<protein>
    <submittedName>
        <fullName evidence="2">Uncharacterized protein</fullName>
    </submittedName>
</protein>
<keyword evidence="1" id="KW-0812">Transmembrane</keyword>
<dbReference type="AlphaFoldDB" id="A0A1E3WMX6"/>
<dbReference type="OrthoDB" id="5878705at2"/>
<dbReference type="EMBL" id="MDCJ01000002">
    <property type="protein sequence ID" value="ODS11095.1"/>
    <property type="molecule type" value="Genomic_DNA"/>
</dbReference>